<accession>A0A382AR55</accession>
<proteinExistence type="predicted"/>
<dbReference type="Pfam" id="PF00837">
    <property type="entry name" value="T4_deiodinase"/>
    <property type="match status" value="1"/>
</dbReference>
<dbReference type="PANTHER" id="PTHR11781:SF22">
    <property type="entry name" value="TYPE I IODOTHYRONINE DEIODINASE"/>
    <property type="match status" value="1"/>
</dbReference>
<evidence type="ECO:0008006" key="2">
    <source>
        <dbReference type="Google" id="ProtNLM"/>
    </source>
</evidence>
<sequence>MSEYNYKRFSPSNYDYGSFSGPKPGEEMLDFALCSLDGKEVKLTDFRGQWVVLETGSLTCPMYVKNINPIKQVVQKYPDVQFLVIYIREAHPGARRGSHQTMEEKISLAREMQQEYDEIRPVLVDDLDGSMHQAYGSFPNMVYVINPQGEVVYRCDWAFSHLIDKVLEDRPKLNFVERKRIVTAAPWIMVPVTLKGGWDALWDILIALPGILWGHLKVDVYKLFGKQSG</sequence>
<protein>
    <recommendedName>
        <fullName evidence="2">Thioredoxin domain-containing protein</fullName>
    </recommendedName>
</protein>
<dbReference type="GO" id="GO:0004800">
    <property type="term" value="F:thyroxine 5'-deiodinase activity"/>
    <property type="evidence" value="ECO:0007669"/>
    <property type="project" value="InterPro"/>
</dbReference>
<dbReference type="SUPFAM" id="SSF52833">
    <property type="entry name" value="Thioredoxin-like"/>
    <property type="match status" value="1"/>
</dbReference>
<dbReference type="EMBL" id="UINC01026306">
    <property type="protein sequence ID" value="SVB03523.1"/>
    <property type="molecule type" value="Genomic_DNA"/>
</dbReference>
<organism evidence="1">
    <name type="scientific">marine metagenome</name>
    <dbReference type="NCBI Taxonomy" id="408172"/>
    <lineage>
        <taxon>unclassified sequences</taxon>
        <taxon>metagenomes</taxon>
        <taxon>ecological metagenomes</taxon>
    </lineage>
</organism>
<dbReference type="PANTHER" id="PTHR11781">
    <property type="entry name" value="IODOTHYRONINE DEIODINASE"/>
    <property type="match status" value="1"/>
</dbReference>
<dbReference type="Gene3D" id="3.40.30.10">
    <property type="entry name" value="Glutaredoxin"/>
    <property type="match status" value="1"/>
</dbReference>
<name>A0A382AR55_9ZZZZ</name>
<dbReference type="AlphaFoldDB" id="A0A382AR55"/>
<evidence type="ECO:0000313" key="1">
    <source>
        <dbReference type="EMBL" id="SVB03523.1"/>
    </source>
</evidence>
<reference evidence="1" key="1">
    <citation type="submission" date="2018-05" db="EMBL/GenBank/DDBJ databases">
        <authorList>
            <person name="Lanie J.A."/>
            <person name="Ng W.-L."/>
            <person name="Kazmierczak K.M."/>
            <person name="Andrzejewski T.M."/>
            <person name="Davidsen T.M."/>
            <person name="Wayne K.J."/>
            <person name="Tettelin H."/>
            <person name="Glass J.I."/>
            <person name="Rusch D."/>
            <person name="Podicherti R."/>
            <person name="Tsui H.-C.T."/>
            <person name="Winkler M.E."/>
        </authorList>
    </citation>
    <scope>NUCLEOTIDE SEQUENCE</scope>
</reference>
<dbReference type="InterPro" id="IPR000643">
    <property type="entry name" value="Iodothyronine_deiodinase"/>
</dbReference>
<gene>
    <name evidence="1" type="ORF">METZ01_LOCUS156377</name>
</gene>
<dbReference type="InterPro" id="IPR036249">
    <property type="entry name" value="Thioredoxin-like_sf"/>
</dbReference>